<reference evidence="3" key="1">
    <citation type="submission" date="2022-11" db="EMBL/GenBank/DDBJ databases">
        <title>Genome Resource of Sclerotinia nivalis Strain SnTB1, a Plant Pathogen Isolated from American Ginseng.</title>
        <authorList>
            <person name="Fan S."/>
        </authorList>
    </citation>
    <scope>NUCLEOTIDE SEQUENCE</scope>
    <source>
        <strain evidence="3">SnTB1</strain>
    </source>
</reference>
<feature type="compositionally biased region" description="Basic residues" evidence="1">
    <location>
        <begin position="290"/>
        <end position="299"/>
    </location>
</feature>
<dbReference type="PROSITE" id="PS50090">
    <property type="entry name" value="MYB_LIKE"/>
    <property type="match status" value="1"/>
</dbReference>
<name>A0A9X0AMW6_9HELO</name>
<keyword evidence="4" id="KW-1185">Reference proteome</keyword>
<proteinExistence type="predicted"/>
<dbReference type="InterPro" id="IPR001005">
    <property type="entry name" value="SANT/Myb"/>
</dbReference>
<accession>A0A9X0AMW6</accession>
<feature type="region of interest" description="Disordered" evidence="1">
    <location>
        <begin position="201"/>
        <end position="345"/>
    </location>
</feature>
<protein>
    <recommendedName>
        <fullName evidence="2">Myb-like domain-containing protein</fullName>
    </recommendedName>
</protein>
<feature type="compositionally biased region" description="Acidic residues" evidence="1">
    <location>
        <begin position="439"/>
        <end position="450"/>
    </location>
</feature>
<feature type="region of interest" description="Disordered" evidence="1">
    <location>
        <begin position="423"/>
        <end position="450"/>
    </location>
</feature>
<dbReference type="EMBL" id="JAPEIS010000006">
    <property type="protein sequence ID" value="KAJ8065737.1"/>
    <property type="molecule type" value="Genomic_DNA"/>
</dbReference>
<feature type="domain" description="Myb-like" evidence="2">
    <location>
        <begin position="331"/>
        <end position="399"/>
    </location>
</feature>
<dbReference type="Proteomes" id="UP001152300">
    <property type="component" value="Unassembled WGS sequence"/>
</dbReference>
<evidence type="ECO:0000313" key="4">
    <source>
        <dbReference type="Proteomes" id="UP001152300"/>
    </source>
</evidence>
<evidence type="ECO:0000313" key="3">
    <source>
        <dbReference type="EMBL" id="KAJ8065737.1"/>
    </source>
</evidence>
<evidence type="ECO:0000259" key="2">
    <source>
        <dbReference type="PROSITE" id="PS50090"/>
    </source>
</evidence>
<comment type="caution">
    <text evidence="3">The sequence shown here is derived from an EMBL/GenBank/DDBJ whole genome shotgun (WGS) entry which is preliminary data.</text>
</comment>
<evidence type="ECO:0000256" key="1">
    <source>
        <dbReference type="SAM" id="MobiDB-lite"/>
    </source>
</evidence>
<feature type="compositionally biased region" description="Polar residues" evidence="1">
    <location>
        <begin position="201"/>
        <end position="245"/>
    </location>
</feature>
<feature type="compositionally biased region" description="Pro residues" evidence="1">
    <location>
        <begin position="255"/>
        <end position="271"/>
    </location>
</feature>
<gene>
    <name evidence="3" type="ORF">OCU04_006407</name>
</gene>
<dbReference type="AlphaFoldDB" id="A0A9X0AMW6"/>
<feature type="compositionally biased region" description="Low complexity" evidence="1">
    <location>
        <begin position="300"/>
        <end position="338"/>
    </location>
</feature>
<dbReference type="OrthoDB" id="3552456at2759"/>
<feature type="region of interest" description="Disordered" evidence="1">
    <location>
        <begin position="142"/>
        <end position="165"/>
    </location>
</feature>
<sequence>MMFTKPAERCLDTMSESSVKKALCIVASYVYSQEGGIQWLNDQLSQFGCTADGLINEILIDPELTQHPVGQELHHKYRLHNNPNDEDAAAYQVPATSTGGKGKSAHPPQKTFAYAPIHPQALVEQAIILHGEDYAGFANSDEQPVEEKALVEAAESETPENETPIVDYDYVDNSATKYDELTHEQQFALTVEASLKEQTTQKYNGEASGTNGELTASPSQQNATSSAHSSGGMTDSSTARFSSEKQILAASPHATPFPSPAHTPCSSPPPLNKRGHSGDDDSDDKEPARRPAKRLKKSNTKSSASASASTSSTTTTTSTSSSRTSRKATTPSSTRRPSWTPEETEQVYKCLVARREKEASIPGLIKLYDAPLWLHISEALAGVYGIHRTPSGCKANWNRSGRGKYGFDERSALKRSEALATSLQVSKKDGKKKGKKVVEEEDDDDDDGDE</sequence>
<organism evidence="3 4">
    <name type="scientific">Sclerotinia nivalis</name>
    <dbReference type="NCBI Taxonomy" id="352851"/>
    <lineage>
        <taxon>Eukaryota</taxon>
        <taxon>Fungi</taxon>
        <taxon>Dikarya</taxon>
        <taxon>Ascomycota</taxon>
        <taxon>Pezizomycotina</taxon>
        <taxon>Leotiomycetes</taxon>
        <taxon>Helotiales</taxon>
        <taxon>Sclerotiniaceae</taxon>
        <taxon>Sclerotinia</taxon>
    </lineage>
</organism>